<dbReference type="InterPro" id="IPR013985">
    <property type="entry name" value="Ald_Fedxn_OxRdtase_dom3"/>
</dbReference>
<dbReference type="InterPro" id="IPR036021">
    <property type="entry name" value="Tungsten_al_ferr_oxy-like_C"/>
</dbReference>
<sequence>MKGWTQKILRVDLTSRSYSVADLSTKTAEMFIGGHGVAAKILMDEIDPKVAPLSPGNKLIFSAGPLTGTAAVMGSRYMVTAKSPLTGLLGFANSGGYFGPAMKSAGYDHIIFEGRSDNPVYIAISGEDIHFNEASHLWGKDTHEAEDIIRKEVELSGKRARVACIGPAGEKQVKMAAIMNDKHRAAGRCGLGAVMGSKNLKAVVVQGTKKIGVADETALKGVIAEIMTKLKANPAAEGFREFGTAGGLMLLNEMGVFPTKNFQKSSFKGAVKVSGETLAEKYLVKKKSCFGCPVSCGRGTKVTDPGYEGEGEGPEYETIAMLGSNLEIENLAAITKANYICNQLGMDTISVGGTLACAMELFEKGYLTKEDTGGLEIRFGDDSLIVKLVELIGKREGFGDVLAEGGFKLAEKYGHPEVFMGLHKMELPGYEPRGAKGMGLNYMTSTIGPSHCRGYTVSMEIIGSPEKIDPITENGKAMVTKALQDMTAAWDATGLCLFGTLFMDPADTLAMLSAATGRVFVIMEFIKIGERIFNLQRLFNLKAGLKKGDERLPDRFYKEPLPDGPNTGANLSLNEALGEYYSLRGWDRNGIPYLGKLKGLGLAEYAVTASAGQE</sequence>
<dbReference type="InterPro" id="IPR001203">
    <property type="entry name" value="OxRdtase_Ald_Fedxn_C"/>
</dbReference>
<dbReference type="Pfam" id="PF02730">
    <property type="entry name" value="AFOR_N"/>
    <property type="match status" value="1"/>
</dbReference>
<dbReference type="AlphaFoldDB" id="A0A445MSJ3"/>
<keyword evidence="7" id="KW-0411">Iron-sulfur</keyword>
<comment type="cofactor">
    <cofactor evidence="8">
        <name>tungstopterin</name>
        <dbReference type="ChEBI" id="CHEBI:30402"/>
    </cofactor>
</comment>
<dbReference type="GO" id="GO:0046872">
    <property type="term" value="F:metal ion binding"/>
    <property type="evidence" value="ECO:0007669"/>
    <property type="project" value="UniProtKB-KW"/>
</dbReference>
<proteinExistence type="inferred from homology"/>
<keyword evidence="3" id="KW-0004">4Fe-4S</keyword>
<dbReference type="GO" id="GO:0033726">
    <property type="term" value="F:aldehyde ferredoxin oxidoreductase activity"/>
    <property type="evidence" value="ECO:0007669"/>
    <property type="project" value="UniProtKB-EC"/>
</dbReference>
<evidence type="ECO:0000256" key="8">
    <source>
        <dbReference type="ARBA" id="ARBA00049934"/>
    </source>
</evidence>
<dbReference type="EC" id="1.2.7.5" evidence="10"/>
<dbReference type="GO" id="GO:0051539">
    <property type="term" value="F:4 iron, 4 sulfur cluster binding"/>
    <property type="evidence" value="ECO:0007669"/>
    <property type="project" value="UniProtKB-KW"/>
</dbReference>
<comment type="similarity">
    <text evidence="2">Belongs to the AOR/FOR family.</text>
</comment>
<dbReference type="InterPro" id="IPR013984">
    <property type="entry name" value="Ald_Fedxn_OxRdtase_dom2"/>
</dbReference>
<keyword evidence="5 10" id="KW-0560">Oxidoreductase</keyword>
<gene>
    <name evidence="10" type="primary">aor</name>
    <name evidence="10" type="ORF">PITCH_A1330015</name>
</gene>
<organism evidence="10">
    <name type="scientific">uncultured Desulfobacterium sp</name>
    <dbReference type="NCBI Taxonomy" id="201089"/>
    <lineage>
        <taxon>Bacteria</taxon>
        <taxon>Pseudomonadati</taxon>
        <taxon>Thermodesulfobacteriota</taxon>
        <taxon>Desulfobacteria</taxon>
        <taxon>Desulfobacterales</taxon>
        <taxon>Desulfobacteriaceae</taxon>
        <taxon>Desulfobacterium</taxon>
        <taxon>environmental samples</taxon>
    </lineage>
</organism>
<dbReference type="InterPro" id="IPR036503">
    <property type="entry name" value="Ald_Fedxn_OxRdtase_N_sf"/>
</dbReference>
<dbReference type="PANTHER" id="PTHR30038:SF0">
    <property type="entry name" value="TUNGSTEN-CONTAINING ALDEHYDE FERREDOXIN OXIDOREDUCTASE"/>
    <property type="match status" value="1"/>
</dbReference>
<comment type="cofactor">
    <cofactor evidence="1">
        <name>[4Fe-4S] cluster</name>
        <dbReference type="ChEBI" id="CHEBI:49883"/>
    </cofactor>
</comment>
<dbReference type="EMBL" id="OJIN01000039">
    <property type="protein sequence ID" value="SPD72402.1"/>
    <property type="molecule type" value="Genomic_DNA"/>
</dbReference>
<evidence type="ECO:0000256" key="1">
    <source>
        <dbReference type="ARBA" id="ARBA00001966"/>
    </source>
</evidence>
<feature type="domain" description="Aldehyde ferredoxin oxidoreductase N-terminal" evidence="9">
    <location>
        <begin position="4"/>
        <end position="209"/>
    </location>
</feature>
<accession>A0A445MSJ3</accession>
<evidence type="ECO:0000313" key="10">
    <source>
        <dbReference type="EMBL" id="SPD72402.1"/>
    </source>
</evidence>
<evidence type="ECO:0000256" key="2">
    <source>
        <dbReference type="ARBA" id="ARBA00011032"/>
    </source>
</evidence>
<dbReference type="PANTHER" id="PTHR30038">
    <property type="entry name" value="ALDEHYDE FERREDOXIN OXIDOREDUCTASE"/>
    <property type="match status" value="1"/>
</dbReference>
<dbReference type="GO" id="GO:0009055">
    <property type="term" value="F:electron transfer activity"/>
    <property type="evidence" value="ECO:0007669"/>
    <property type="project" value="InterPro"/>
</dbReference>
<dbReference type="SUPFAM" id="SSF48310">
    <property type="entry name" value="Aldehyde ferredoxin oxidoreductase, C-terminal domains"/>
    <property type="match status" value="1"/>
</dbReference>
<name>A0A445MSJ3_9BACT</name>
<reference evidence="10" key="1">
    <citation type="submission" date="2018-01" db="EMBL/GenBank/DDBJ databases">
        <authorList>
            <person name="Regsiter A."/>
            <person name="William W."/>
        </authorList>
    </citation>
    <scope>NUCLEOTIDE SEQUENCE</scope>
    <source>
        <strain evidence="10">TRIP AH-1</strain>
    </source>
</reference>
<dbReference type="InterPro" id="IPR013983">
    <property type="entry name" value="Ald_Fedxn_OxRdtase_N"/>
</dbReference>
<evidence type="ECO:0000256" key="5">
    <source>
        <dbReference type="ARBA" id="ARBA00023002"/>
    </source>
</evidence>
<protein>
    <submittedName>
        <fullName evidence="10">Tungsten-containing aldehyde ferredoxin oxidoreductase</fullName>
        <ecNumber evidence="10">1.2.7.5</ecNumber>
    </submittedName>
</protein>
<evidence type="ECO:0000256" key="7">
    <source>
        <dbReference type="ARBA" id="ARBA00023014"/>
    </source>
</evidence>
<dbReference type="Gene3D" id="1.10.599.10">
    <property type="entry name" value="Aldehyde Ferredoxin Oxidoreductase Protein, subunit A, domain 3"/>
    <property type="match status" value="1"/>
</dbReference>
<keyword evidence="6" id="KW-0408">Iron</keyword>
<dbReference type="Pfam" id="PF01314">
    <property type="entry name" value="AFOR_C"/>
    <property type="match status" value="1"/>
</dbReference>
<dbReference type="Gene3D" id="3.60.9.10">
    <property type="entry name" value="Aldehyde ferredoxin oxidoreductase, N-terminal domain"/>
    <property type="match status" value="1"/>
</dbReference>
<evidence type="ECO:0000256" key="3">
    <source>
        <dbReference type="ARBA" id="ARBA00022485"/>
    </source>
</evidence>
<evidence type="ECO:0000256" key="4">
    <source>
        <dbReference type="ARBA" id="ARBA00022723"/>
    </source>
</evidence>
<dbReference type="SMART" id="SM00790">
    <property type="entry name" value="AFOR_N"/>
    <property type="match status" value="1"/>
</dbReference>
<keyword evidence="4" id="KW-0479">Metal-binding</keyword>
<dbReference type="SUPFAM" id="SSF56228">
    <property type="entry name" value="Aldehyde ferredoxin oxidoreductase, N-terminal domain"/>
    <property type="match status" value="1"/>
</dbReference>
<dbReference type="Gene3D" id="1.10.569.10">
    <property type="entry name" value="Aldehyde Ferredoxin Oxidoreductase Protein, subunit A, domain 2"/>
    <property type="match status" value="1"/>
</dbReference>
<dbReference type="InterPro" id="IPR051919">
    <property type="entry name" value="W-dependent_AOR"/>
</dbReference>
<evidence type="ECO:0000256" key="6">
    <source>
        <dbReference type="ARBA" id="ARBA00023004"/>
    </source>
</evidence>
<evidence type="ECO:0000259" key="9">
    <source>
        <dbReference type="SMART" id="SM00790"/>
    </source>
</evidence>